<dbReference type="InterPro" id="IPR010666">
    <property type="entry name" value="Znf_GRF"/>
</dbReference>
<evidence type="ECO:0000313" key="7">
    <source>
        <dbReference type="EMBL" id="OIT35155.1"/>
    </source>
</evidence>
<feature type="non-terminal residue" evidence="7">
    <location>
        <position position="1"/>
    </location>
</feature>
<evidence type="ECO:0000259" key="6">
    <source>
        <dbReference type="PROSITE" id="PS51999"/>
    </source>
</evidence>
<protein>
    <recommendedName>
        <fullName evidence="6">GRF-type domain-containing protein</fullName>
    </recommendedName>
</protein>
<keyword evidence="5" id="KW-0812">Transmembrane</keyword>
<reference evidence="7" key="1">
    <citation type="submission" date="2016-11" db="EMBL/GenBank/DDBJ databases">
        <title>The genome of Nicotiana attenuata.</title>
        <authorList>
            <person name="Xu S."/>
            <person name="Brockmoeller T."/>
            <person name="Gaquerel E."/>
            <person name="Navarro A."/>
            <person name="Kuhl H."/>
            <person name="Gase K."/>
            <person name="Ling Z."/>
            <person name="Zhou W."/>
            <person name="Kreitzer C."/>
            <person name="Stanke M."/>
            <person name="Tang H."/>
            <person name="Lyons E."/>
            <person name="Pandey P."/>
            <person name="Pandey S.P."/>
            <person name="Timmermann B."/>
            <person name="Baldwin I.T."/>
        </authorList>
    </citation>
    <scope>NUCLEOTIDE SEQUENCE [LARGE SCALE GENOMIC DNA]</scope>
    <source>
        <strain evidence="7">UT</strain>
    </source>
</reference>
<dbReference type="EMBL" id="MJEQ01000599">
    <property type="protein sequence ID" value="OIT35155.1"/>
    <property type="molecule type" value="Genomic_DNA"/>
</dbReference>
<accession>A0A314L102</accession>
<evidence type="ECO:0000256" key="1">
    <source>
        <dbReference type="ARBA" id="ARBA00022723"/>
    </source>
</evidence>
<feature type="domain" description="GRF-type" evidence="6">
    <location>
        <begin position="1"/>
        <end position="43"/>
    </location>
</feature>
<dbReference type="AlphaFoldDB" id="A0A314L102"/>
<keyword evidence="5" id="KW-0472">Membrane</keyword>
<keyword evidence="8" id="KW-1185">Reference proteome</keyword>
<evidence type="ECO:0000256" key="3">
    <source>
        <dbReference type="ARBA" id="ARBA00022833"/>
    </source>
</evidence>
<feature type="transmembrane region" description="Helical" evidence="5">
    <location>
        <begin position="72"/>
        <end position="89"/>
    </location>
</feature>
<name>A0A314L102_NICAT</name>
<evidence type="ECO:0000313" key="8">
    <source>
        <dbReference type="Proteomes" id="UP000187609"/>
    </source>
</evidence>
<proteinExistence type="predicted"/>
<keyword evidence="1" id="KW-0479">Metal-binding</keyword>
<dbReference type="SMR" id="A0A314L102"/>
<evidence type="ECO:0000256" key="2">
    <source>
        <dbReference type="ARBA" id="ARBA00022771"/>
    </source>
</evidence>
<dbReference type="Proteomes" id="UP000187609">
    <property type="component" value="Unassembled WGS sequence"/>
</dbReference>
<dbReference type="PROSITE" id="PS51999">
    <property type="entry name" value="ZF_GRF"/>
    <property type="match status" value="1"/>
</dbReference>
<keyword evidence="5" id="KW-1133">Transmembrane helix</keyword>
<dbReference type="Gramene" id="OIT35155">
    <property type="protein sequence ID" value="OIT35155"/>
    <property type="gene ID" value="A4A49_55829"/>
</dbReference>
<evidence type="ECO:0000256" key="5">
    <source>
        <dbReference type="SAM" id="Phobius"/>
    </source>
</evidence>
<sequence length="90" mass="10647">CRCGPLCELKISWSAANPGRRYFVCKIGKDNGGCKYFRWFEDEFPEQANRVIWGLLKRVKAFDQERDRAKKWKNTIMFVAVLVALIIWLF</sequence>
<gene>
    <name evidence="7" type="ORF">A4A49_55829</name>
</gene>
<dbReference type="Pfam" id="PF06839">
    <property type="entry name" value="Zn_ribbon_GRF"/>
    <property type="match status" value="1"/>
</dbReference>
<keyword evidence="3" id="KW-0862">Zinc</keyword>
<evidence type="ECO:0000256" key="4">
    <source>
        <dbReference type="PROSITE-ProRule" id="PRU01343"/>
    </source>
</evidence>
<organism evidence="7 8">
    <name type="scientific">Nicotiana attenuata</name>
    <name type="common">Coyote tobacco</name>
    <dbReference type="NCBI Taxonomy" id="49451"/>
    <lineage>
        <taxon>Eukaryota</taxon>
        <taxon>Viridiplantae</taxon>
        <taxon>Streptophyta</taxon>
        <taxon>Embryophyta</taxon>
        <taxon>Tracheophyta</taxon>
        <taxon>Spermatophyta</taxon>
        <taxon>Magnoliopsida</taxon>
        <taxon>eudicotyledons</taxon>
        <taxon>Gunneridae</taxon>
        <taxon>Pentapetalae</taxon>
        <taxon>asterids</taxon>
        <taxon>lamiids</taxon>
        <taxon>Solanales</taxon>
        <taxon>Solanaceae</taxon>
        <taxon>Nicotianoideae</taxon>
        <taxon>Nicotianeae</taxon>
        <taxon>Nicotiana</taxon>
    </lineage>
</organism>
<dbReference type="PANTHER" id="PTHR33248">
    <property type="entry name" value="ZINC ION-BINDING PROTEIN"/>
    <property type="match status" value="1"/>
</dbReference>
<keyword evidence="2 4" id="KW-0863">Zinc-finger</keyword>
<dbReference type="GO" id="GO:0008270">
    <property type="term" value="F:zinc ion binding"/>
    <property type="evidence" value="ECO:0007669"/>
    <property type="project" value="UniProtKB-KW"/>
</dbReference>
<comment type="caution">
    <text evidence="7">The sequence shown here is derived from an EMBL/GenBank/DDBJ whole genome shotgun (WGS) entry which is preliminary data.</text>
</comment>